<dbReference type="GeneID" id="19951136"/>
<evidence type="ECO:0000313" key="2">
    <source>
        <dbReference type="Proteomes" id="UP000030762"/>
    </source>
</evidence>
<gene>
    <name evidence="1" type="ORF">SDRG_10409</name>
</gene>
<dbReference type="Proteomes" id="UP000030762">
    <property type="component" value="Unassembled WGS sequence"/>
</dbReference>
<dbReference type="RefSeq" id="XP_008614619.1">
    <property type="nucleotide sequence ID" value="XM_008616397.1"/>
</dbReference>
<protein>
    <submittedName>
        <fullName evidence="1">Uncharacterized protein</fullName>
    </submittedName>
</protein>
<reference evidence="1 2" key="1">
    <citation type="submission" date="2012-04" db="EMBL/GenBank/DDBJ databases">
        <title>The Genome Sequence of Saprolegnia declina VS20.</title>
        <authorList>
            <consortium name="The Broad Institute Genome Sequencing Platform"/>
            <person name="Russ C."/>
            <person name="Nusbaum C."/>
            <person name="Tyler B."/>
            <person name="van West P."/>
            <person name="Dieguez-Uribeondo J."/>
            <person name="de Bruijn I."/>
            <person name="Tripathy S."/>
            <person name="Jiang R."/>
            <person name="Young S.K."/>
            <person name="Zeng Q."/>
            <person name="Gargeya S."/>
            <person name="Fitzgerald M."/>
            <person name="Haas B."/>
            <person name="Abouelleil A."/>
            <person name="Alvarado L."/>
            <person name="Arachchi H.M."/>
            <person name="Berlin A."/>
            <person name="Chapman S.B."/>
            <person name="Goldberg J."/>
            <person name="Griggs A."/>
            <person name="Gujja S."/>
            <person name="Hansen M."/>
            <person name="Howarth C."/>
            <person name="Imamovic A."/>
            <person name="Larimer J."/>
            <person name="McCowen C."/>
            <person name="Montmayeur A."/>
            <person name="Murphy C."/>
            <person name="Neiman D."/>
            <person name="Pearson M."/>
            <person name="Priest M."/>
            <person name="Roberts A."/>
            <person name="Saif S."/>
            <person name="Shea T."/>
            <person name="Sisk P."/>
            <person name="Sykes S."/>
            <person name="Wortman J."/>
            <person name="Nusbaum C."/>
            <person name="Birren B."/>
        </authorList>
    </citation>
    <scope>NUCLEOTIDE SEQUENCE [LARGE SCALE GENOMIC DNA]</scope>
    <source>
        <strain evidence="1 2">VS20</strain>
    </source>
</reference>
<sequence>MFDIETYMLTHPMVTAASTYLGRYLPEVLVLKVAAYLVAPPVSLADALRGSVHLAGYLPAALWPHRNALSPARAASCIAVAIEYLCHPEVHTHISTGHLPSLVYLALLTVGTPAFAKVDTAVQQQRRYTAFESECAALDTASLSTMQALVWDEYMRRPT</sequence>
<evidence type="ECO:0000313" key="1">
    <source>
        <dbReference type="EMBL" id="EQC31891.1"/>
    </source>
</evidence>
<proteinExistence type="predicted"/>
<dbReference type="VEuPathDB" id="FungiDB:SDRG_10409"/>
<dbReference type="InParanoid" id="T0QB58"/>
<name>T0QB58_SAPDV</name>
<keyword evidence="2" id="KW-1185">Reference proteome</keyword>
<dbReference type="AlphaFoldDB" id="T0QB58"/>
<dbReference type="EMBL" id="JH767166">
    <property type="protein sequence ID" value="EQC31891.1"/>
    <property type="molecule type" value="Genomic_DNA"/>
</dbReference>
<accession>T0QB58</accession>
<dbReference type="OMA" id="AIEYLCH"/>
<organism evidence="1 2">
    <name type="scientific">Saprolegnia diclina (strain VS20)</name>
    <dbReference type="NCBI Taxonomy" id="1156394"/>
    <lineage>
        <taxon>Eukaryota</taxon>
        <taxon>Sar</taxon>
        <taxon>Stramenopiles</taxon>
        <taxon>Oomycota</taxon>
        <taxon>Saprolegniomycetes</taxon>
        <taxon>Saprolegniales</taxon>
        <taxon>Saprolegniaceae</taxon>
        <taxon>Saprolegnia</taxon>
    </lineage>
</organism>